<dbReference type="InterPro" id="IPR007276">
    <property type="entry name" value="Nop14"/>
</dbReference>
<feature type="compositionally biased region" description="Basic and acidic residues" evidence="7">
    <location>
        <begin position="81"/>
        <end position="97"/>
    </location>
</feature>
<dbReference type="AlphaFoldDB" id="A0A5J5ARK0"/>
<dbReference type="GO" id="GO:0030692">
    <property type="term" value="C:Noc4p-Nop14p complex"/>
    <property type="evidence" value="ECO:0007669"/>
    <property type="project" value="TreeGrafter"/>
</dbReference>
<comment type="subcellular location">
    <subcellularLocation>
        <location evidence="1">Nucleus</location>
        <location evidence="1">Nucleolus</location>
    </subcellularLocation>
</comment>
<keyword evidence="5" id="KW-0539">Nucleus</keyword>
<accession>A0A5J5ARK0</accession>
<comment type="function">
    <text evidence="6">Involved in nucleolar processing of pre-18S ribosomal RNA. Has a role in the nuclear export of 40S pre-ribosomal subunit to the cytoplasm.</text>
</comment>
<organism evidence="8 9">
    <name type="scientific">Nyssa sinensis</name>
    <dbReference type="NCBI Taxonomy" id="561372"/>
    <lineage>
        <taxon>Eukaryota</taxon>
        <taxon>Viridiplantae</taxon>
        <taxon>Streptophyta</taxon>
        <taxon>Embryophyta</taxon>
        <taxon>Tracheophyta</taxon>
        <taxon>Spermatophyta</taxon>
        <taxon>Magnoliopsida</taxon>
        <taxon>eudicotyledons</taxon>
        <taxon>Gunneridae</taxon>
        <taxon>Pentapetalae</taxon>
        <taxon>asterids</taxon>
        <taxon>Cornales</taxon>
        <taxon>Nyssaceae</taxon>
        <taxon>Nyssa</taxon>
    </lineage>
</organism>
<evidence type="ECO:0000313" key="8">
    <source>
        <dbReference type="EMBL" id="KAA8532868.1"/>
    </source>
</evidence>
<protein>
    <submittedName>
        <fullName evidence="8">Uncharacterized protein</fullName>
    </submittedName>
</protein>
<name>A0A5J5ARK0_9ASTE</name>
<proteinExistence type="inferred from homology"/>
<dbReference type="GO" id="GO:0032040">
    <property type="term" value="C:small-subunit processome"/>
    <property type="evidence" value="ECO:0007669"/>
    <property type="project" value="InterPro"/>
</dbReference>
<keyword evidence="4" id="KW-0698">rRNA processing</keyword>
<sequence length="97" mass="11544">MKKQKPVPIKLLNPKFENLVKGRDYDLERKLKKLIKQESKRASQKLGKDYNFLSEVKEKDEALLEEERAEMYWKASSFFQEQEHDSKSRQLEKAGRG</sequence>
<keyword evidence="3" id="KW-0690">Ribosome biogenesis</keyword>
<comment type="similarity">
    <text evidence="2">Belongs to the NOP14 family.</text>
</comment>
<dbReference type="Pfam" id="PF04147">
    <property type="entry name" value="Nop14"/>
    <property type="match status" value="1"/>
</dbReference>
<evidence type="ECO:0000256" key="7">
    <source>
        <dbReference type="SAM" id="MobiDB-lite"/>
    </source>
</evidence>
<dbReference type="OrthoDB" id="1730199at2759"/>
<reference evidence="8 9" key="1">
    <citation type="submission" date="2019-09" db="EMBL/GenBank/DDBJ databases">
        <title>A chromosome-level genome assembly of the Chinese tupelo Nyssa sinensis.</title>
        <authorList>
            <person name="Yang X."/>
            <person name="Kang M."/>
            <person name="Yang Y."/>
            <person name="Xiong H."/>
            <person name="Wang M."/>
            <person name="Zhang Z."/>
            <person name="Wang Z."/>
            <person name="Wu H."/>
            <person name="Ma T."/>
            <person name="Liu J."/>
            <person name="Xi Z."/>
        </authorList>
    </citation>
    <scope>NUCLEOTIDE SEQUENCE [LARGE SCALE GENOMIC DNA]</scope>
    <source>
        <strain evidence="8">J267</strain>
        <tissue evidence="8">Leaf</tissue>
    </source>
</reference>
<dbReference type="PANTHER" id="PTHR23183:SF0">
    <property type="entry name" value="NUCLEOLAR PROTEIN 14"/>
    <property type="match status" value="1"/>
</dbReference>
<evidence type="ECO:0000313" key="9">
    <source>
        <dbReference type="Proteomes" id="UP000325577"/>
    </source>
</evidence>
<gene>
    <name evidence="8" type="ORF">F0562_033015</name>
</gene>
<evidence type="ECO:0000256" key="3">
    <source>
        <dbReference type="ARBA" id="ARBA00022517"/>
    </source>
</evidence>
<evidence type="ECO:0000256" key="4">
    <source>
        <dbReference type="ARBA" id="ARBA00022552"/>
    </source>
</evidence>
<evidence type="ECO:0000256" key="2">
    <source>
        <dbReference type="ARBA" id="ARBA00007466"/>
    </source>
</evidence>
<evidence type="ECO:0000256" key="6">
    <source>
        <dbReference type="ARBA" id="ARBA00024695"/>
    </source>
</evidence>
<dbReference type="PANTHER" id="PTHR23183">
    <property type="entry name" value="NOP14"/>
    <property type="match status" value="1"/>
</dbReference>
<evidence type="ECO:0000256" key="1">
    <source>
        <dbReference type="ARBA" id="ARBA00004604"/>
    </source>
</evidence>
<dbReference type="Proteomes" id="UP000325577">
    <property type="component" value="Linkage Group LG19"/>
</dbReference>
<feature type="region of interest" description="Disordered" evidence="7">
    <location>
        <begin position="78"/>
        <end position="97"/>
    </location>
</feature>
<keyword evidence="9" id="KW-1185">Reference proteome</keyword>
<evidence type="ECO:0000256" key="5">
    <source>
        <dbReference type="ARBA" id="ARBA00023242"/>
    </source>
</evidence>
<dbReference type="EMBL" id="CM018042">
    <property type="protein sequence ID" value="KAA8532868.1"/>
    <property type="molecule type" value="Genomic_DNA"/>
</dbReference>
<dbReference type="GO" id="GO:0030490">
    <property type="term" value="P:maturation of SSU-rRNA"/>
    <property type="evidence" value="ECO:0007669"/>
    <property type="project" value="TreeGrafter"/>
</dbReference>